<protein>
    <submittedName>
        <fullName evidence="5">HTH-type transcriptional regulator MhqR</fullName>
    </submittedName>
</protein>
<keyword evidence="1" id="KW-0805">Transcription regulation</keyword>
<evidence type="ECO:0000313" key="5">
    <source>
        <dbReference type="EMBL" id="TWT35722.1"/>
    </source>
</evidence>
<dbReference type="InterPro" id="IPR000835">
    <property type="entry name" value="HTH_MarR-typ"/>
</dbReference>
<dbReference type="InterPro" id="IPR036390">
    <property type="entry name" value="WH_DNA-bd_sf"/>
</dbReference>
<dbReference type="GO" id="GO:0003700">
    <property type="term" value="F:DNA-binding transcription factor activity"/>
    <property type="evidence" value="ECO:0007669"/>
    <property type="project" value="InterPro"/>
</dbReference>
<dbReference type="Pfam" id="PF01047">
    <property type="entry name" value="MarR"/>
    <property type="match status" value="1"/>
</dbReference>
<dbReference type="PANTHER" id="PTHR33164:SF101">
    <property type="entry name" value="TRANSCRIPTIONAL REPRESSOR MPRA"/>
    <property type="match status" value="1"/>
</dbReference>
<evidence type="ECO:0000256" key="2">
    <source>
        <dbReference type="ARBA" id="ARBA00023125"/>
    </source>
</evidence>
<evidence type="ECO:0000313" key="6">
    <source>
        <dbReference type="Proteomes" id="UP000316714"/>
    </source>
</evidence>
<organism evidence="5 6">
    <name type="scientific">Posidoniimonas corsicana</name>
    <dbReference type="NCBI Taxonomy" id="1938618"/>
    <lineage>
        <taxon>Bacteria</taxon>
        <taxon>Pseudomonadati</taxon>
        <taxon>Planctomycetota</taxon>
        <taxon>Planctomycetia</taxon>
        <taxon>Pirellulales</taxon>
        <taxon>Lacipirellulaceae</taxon>
        <taxon>Posidoniimonas</taxon>
    </lineage>
</organism>
<keyword evidence="2" id="KW-0238">DNA-binding</keyword>
<dbReference type="SMART" id="SM00347">
    <property type="entry name" value="HTH_MARR"/>
    <property type="match status" value="1"/>
</dbReference>
<feature type="domain" description="HTH marR-type" evidence="4">
    <location>
        <begin position="20"/>
        <end position="153"/>
    </location>
</feature>
<gene>
    <name evidence="5" type="primary">mhqR</name>
    <name evidence="5" type="ORF">KOR34_06160</name>
</gene>
<reference evidence="5 6" key="1">
    <citation type="submission" date="2019-02" db="EMBL/GenBank/DDBJ databases">
        <title>Deep-cultivation of Planctomycetes and their phenomic and genomic characterization uncovers novel biology.</title>
        <authorList>
            <person name="Wiegand S."/>
            <person name="Jogler M."/>
            <person name="Boedeker C."/>
            <person name="Pinto D."/>
            <person name="Vollmers J."/>
            <person name="Rivas-Marin E."/>
            <person name="Kohn T."/>
            <person name="Peeters S.H."/>
            <person name="Heuer A."/>
            <person name="Rast P."/>
            <person name="Oberbeckmann S."/>
            <person name="Bunk B."/>
            <person name="Jeske O."/>
            <person name="Meyerdierks A."/>
            <person name="Storesund J.E."/>
            <person name="Kallscheuer N."/>
            <person name="Luecker S."/>
            <person name="Lage O.M."/>
            <person name="Pohl T."/>
            <person name="Merkel B.J."/>
            <person name="Hornburger P."/>
            <person name="Mueller R.-W."/>
            <person name="Bruemmer F."/>
            <person name="Labrenz M."/>
            <person name="Spormann A.M."/>
            <person name="Op Den Camp H."/>
            <person name="Overmann J."/>
            <person name="Amann R."/>
            <person name="Jetten M.S.M."/>
            <person name="Mascher T."/>
            <person name="Medema M.H."/>
            <person name="Devos D.P."/>
            <person name="Kaster A.-K."/>
            <person name="Ovreas L."/>
            <person name="Rohde M."/>
            <person name="Galperin M.Y."/>
            <person name="Jogler C."/>
        </authorList>
    </citation>
    <scope>NUCLEOTIDE SEQUENCE [LARGE SCALE GENOMIC DNA]</scope>
    <source>
        <strain evidence="5 6">KOR34</strain>
    </source>
</reference>
<evidence type="ECO:0000256" key="3">
    <source>
        <dbReference type="ARBA" id="ARBA00023163"/>
    </source>
</evidence>
<dbReference type="GO" id="GO:0006950">
    <property type="term" value="P:response to stress"/>
    <property type="evidence" value="ECO:0007669"/>
    <property type="project" value="TreeGrafter"/>
</dbReference>
<keyword evidence="3" id="KW-0804">Transcription</keyword>
<dbReference type="OrthoDB" id="9799747at2"/>
<evidence type="ECO:0000259" key="4">
    <source>
        <dbReference type="PROSITE" id="PS50995"/>
    </source>
</evidence>
<dbReference type="PROSITE" id="PS01117">
    <property type="entry name" value="HTH_MARR_1"/>
    <property type="match status" value="1"/>
</dbReference>
<evidence type="ECO:0000256" key="1">
    <source>
        <dbReference type="ARBA" id="ARBA00023015"/>
    </source>
</evidence>
<keyword evidence="6" id="KW-1185">Reference proteome</keyword>
<dbReference type="Proteomes" id="UP000316714">
    <property type="component" value="Unassembled WGS sequence"/>
</dbReference>
<dbReference type="RefSeq" id="WP_146562097.1">
    <property type="nucleotide sequence ID" value="NZ_SIHJ01000001.1"/>
</dbReference>
<dbReference type="InterPro" id="IPR036388">
    <property type="entry name" value="WH-like_DNA-bd_sf"/>
</dbReference>
<dbReference type="SUPFAM" id="SSF46785">
    <property type="entry name" value="Winged helix' DNA-binding domain"/>
    <property type="match status" value="1"/>
</dbReference>
<dbReference type="PANTHER" id="PTHR33164">
    <property type="entry name" value="TRANSCRIPTIONAL REGULATOR, MARR FAMILY"/>
    <property type="match status" value="1"/>
</dbReference>
<proteinExistence type="predicted"/>
<comment type="caution">
    <text evidence="5">The sequence shown here is derived from an EMBL/GenBank/DDBJ whole genome shotgun (WGS) entry which is preliminary data.</text>
</comment>
<dbReference type="InterPro" id="IPR023187">
    <property type="entry name" value="Tscrpt_reg_MarR-type_CS"/>
</dbReference>
<sequence length="161" mass="18140">MTTSRLQSELKKRNPFDSLEQEATLSLVRTSDQLENRFGRLFREHGLTSSQYNVLRILRGEGAPLPSLEIASRLLRVAPAITGLINRLEDQGLVKRRRCEQDGRVVFVEITKQGLAVLGGLDEPLMALHRGVMSGLKKAEQRQLVALLEKCRQSPELLRDP</sequence>
<accession>A0A5C5VDD1</accession>
<name>A0A5C5VDD1_9BACT</name>
<dbReference type="AlphaFoldDB" id="A0A5C5VDD1"/>
<dbReference type="EMBL" id="SIHJ01000001">
    <property type="protein sequence ID" value="TWT35722.1"/>
    <property type="molecule type" value="Genomic_DNA"/>
</dbReference>
<dbReference type="PROSITE" id="PS50995">
    <property type="entry name" value="HTH_MARR_2"/>
    <property type="match status" value="1"/>
</dbReference>
<dbReference type="GO" id="GO:0003677">
    <property type="term" value="F:DNA binding"/>
    <property type="evidence" value="ECO:0007669"/>
    <property type="project" value="UniProtKB-KW"/>
</dbReference>
<dbReference type="PRINTS" id="PR00598">
    <property type="entry name" value="HTHMARR"/>
</dbReference>
<dbReference type="Gene3D" id="1.10.10.10">
    <property type="entry name" value="Winged helix-like DNA-binding domain superfamily/Winged helix DNA-binding domain"/>
    <property type="match status" value="1"/>
</dbReference>
<dbReference type="InterPro" id="IPR039422">
    <property type="entry name" value="MarR/SlyA-like"/>
</dbReference>